<accession>A0A8J3KQF2</accession>
<sequence length="60" mass="6194">MGFRAVGRVIGGDAAARDRAVSGCSVRDGAHPNRTARTRALHVHPATGSDCGTGRCRFTG</sequence>
<protein>
    <submittedName>
        <fullName evidence="1">Uncharacterized protein</fullName>
    </submittedName>
</protein>
<keyword evidence="2" id="KW-1185">Reference proteome</keyword>
<comment type="caution">
    <text evidence="1">The sequence shown here is derived from an EMBL/GenBank/DDBJ whole genome shotgun (WGS) entry which is preliminary data.</text>
</comment>
<dbReference type="Proteomes" id="UP000659904">
    <property type="component" value="Unassembled WGS sequence"/>
</dbReference>
<evidence type="ECO:0000313" key="2">
    <source>
        <dbReference type="Proteomes" id="UP000659904"/>
    </source>
</evidence>
<organism evidence="1 2">
    <name type="scientific">Catellatospora citrea</name>
    <dbReference type="NCBI Taxonomy" id="53366"/>
    <lineage>
        <taxon>Bacteria</taxon>
        <taxon>Bacillati</taxon>
        <taxon>Actinomycetota</taxon>
        <taxon>Actinomycetes</taxon>
        <taxon>Micromonosporales</taxon>
        <taxon>Micromonosporaceae</taxon>
        <taxon>Catellatospora</taxon>
    </lineage>
</organism>
<name>A0A8J3KQF2_9ACTN</name>
<reference evidence="1 2" key="1">
    <citation type="submission" date="2021-01" db="EMBL/GenBank/DDBJ databases">
        <title>Whole genome shotgun sequence of Catellatospora citrea NBRC 14495.</title>
        <authorList>
            <person name="Komaki H."/>
            <person name="Tamura T."/>
        </authorList>
    </citation>
    <scope>NUCLEOTIDE SEQUENCE [LARGE SCALE GENOMIC DNA]</scope>
    <source>
        <strain evidence="1 2">NBRC 14495</strain>
    </source>
</reference>
<evidence type="ECO:0000313" key="1">
    <source>
        <dbReference type="EMBL" id="GIG00130.1"/>
    </source>
</evidence>
<gene>
    <name evidence="1" type="ORF">Cci01nite_52230</name>
</gene>
<dbReference type="EMBL" id="BONH01000025">
    <property type="protein sequence ID" value="GIG00130.1"/>
    <property type="molecule type" value="Genomic_DNA"/>
</dbReference>
<proteinExistence type="predicted"/>
<dbReference type="AlphaFoldDB" id="A0A8J3KQF2"/>